<reference evidence="2 3" key="1">
    <citation type="journal article" date="2021" name="Plant Biotechnol. J.">
        <title>Multi-omics assisted identification of the key and species-specific regulatory components of drought-tolerant mechanisms in Gossypium stocksii.</title>
        <authorList>
            <person name="Yu D."/>
            <person name="Ke L."/>
            <person name="Zhang D."/>
            <person name="Wu Y."/>
            <person name="Sun Y."/>
            <person name="Mei J."/>
            <person name="Sun J."/>
            <person name="Sun Y."/>
        </authorList>
    </citation>
    <scope>NUCLEOTIDE SEQUENCE [LARGE SCALE GENOMIC DNA]</scope>
    <source>
        <strain evidence="3">cv. E1</strain>
        <tissue evidence="2">Leaf</tissue>
    </source>
</reference>
<feature type="compositionally biased region" description="Polar residues" evidence="1">
    <location>
        <begin position="19"/>
        <end position="32"/>
    </location>
</feature>
<dbReference type="AlphaFoldDB" id="A0A9D3ZK05"/>
<name>A0A9D3ZK05_9ROSI</name>
<evidence type="ECO:0000313" key="2">
    <source>
        <dbReference type="EMBL" id="KAH1045721.1"/>
    </source>
</evidence>
<proteinExistence type="predicted"/>
<organism evidence="2 3">
    <name type="scientific">Gossypium stocksii</name>
    <dbReference type="NCBI Taxonomy" id="47602"/>
    <lineage>
        <taxon>Eukaryota</taxon>
        <taxon>Viridiplantae</taxon>
        <taxon>Streptophyta</taxon>
        <taxon>Embryophyta</taxon>
        <taxon>Tracheophyta</taxon>
        <taxon>Spermatophyta</taxon>
        <taxon>Magnoliopsida</taxon>
        <taxon>eudicotyledons</taxon>
        <taxon>Gunneridae</taxon>
        <taxon>Pentapetalae</taxon>
        <taxon>rosids</taxon>
        <taxon>malvids</taxon>
        <taxon>Malvales</taxon>
        <taxon>Malvaceae</taxon>
        <taxon>Malvoideae</taxon>
        <taxon>Gossypium</taxon>
    </lineage>
</organism>
<evidence type="ECO:0000256" key="1">
    <source>
        <dbReference type="SAM" id="MobiDB-lite"/>
    </source>
</evidence>
<dbReference type="EMBL" id="JAIQCV010000011">
    <property type="protein sequence ID" value="KAH1045721.1"/>
    <property type="molecule type" value="Genomic_DNA"/>
</dbReference>
<dbReference type="Proteomes" id="UP000828251">
    <property type="component" value="Unassembled WGS sequence"/>
</dbReference>
<protein>
    <submittedName>
        <fullName evidence="2">Uncharacterized protein</fullName>
    </submittedName>
</protein>
<sequence>MIAVDPEFGDMTSAEDARSQNNNMGRATTMVNQKKPGRILIRTKRVRMKEIQKAAIFGMKNQRNGVVLSTDAPTLDGPLFGSLSTGSMLVPEWISMAAGVVLSLG</sequence>
<comment type="caution">
    <text evidence="2">The sequence shown here is derived from an EMBL/GenBank/DDBJ whole genome shotgun (WGS) entry which is preliminary data.</text>
</comment>
<keyword evidence="3" id="KW-1185">Reference proteome</keyword>
<evidence type="ECO:0000313" key="3">
    <source>
        <dbReference type="Proteomes" id="UP000828251"/>
    </source>
</evidence>
<accession>A0A9D3ZK05</accession>
<gene>
    <name evidence="2" type="ORF">J1N35_036505</name>
</gene>
<feature type="region of interest" description="Disordered" evidence="1">
    <location>
        <begin position="1"/>
        <end position="34"/>
    </location>
</feature>